<accession>A0A4R6C2Y4</accession>
<proteinExistence type="predicted"/>
<name>A0A4R6C2Y4_9STAP</name>
<dbReference type="AlphaFoldDB" id="A0A4R6C2Y4"/>
<comment type="caution">
    <text evidence="1">The sequence shown here is derived from an EMBL/GenBank/DDBJ whole genome shotgun (WGS) entry which is preliminary data.</text>
</comment>
<evidence type="ECO:0000313" key="2">
    <source>
        <dbReference type="Proteomes" id="UP000294843"/>
    </source>
</evidence>
<reference evidence="1 2" key="1">
    <citation type="submission" date="2019-01" db="EMBL/GenBank/DDBJ databases">
        <title>Draft genome sequences of the type strains of six Macrococcus species.</title>
        <authorList>
            <person name="Mazhar S."/>
            <person name="Altermann E."/>
            <person name="Hill C."/>
            <person name="Mcauliffe O."/>
        </authorList>
    </citation>
    <scope>NUCLEOTIDE SEQUENCE [LARGE SCALE GENOMIC DNA]</scope>
    <source>
        <strain evidence="1 2">ATCC 51825</strain>
    </source>
</reference>
<dbReference type="OrthoDB" id="4764584at2"/>
<keyword evidence="2" id="KW-1185">Reference proteome</keyword>
<sequence>MTIPNVGTDLGSDFRNIINLLIDVVNGQSNALQTLVAEGQLTDEQYSDLLILLNALIKKGEVTVADINTNLGKIGLEHLSDAVIKAIAGTAPVNAVPADKSITTLKLNDKAVTARKTSFFSISTNKYNKNTTLRGKSVDVDGTIIDDTTRWLSDFIELDESKIINFTRGTYRIGVYTKDKVWITRSGVTDSSQYNASSYPDARCVRLSNASLPYDTVMVNAGSALLPYEEFYEKLKSESAPLLKKKDITDFSVTPNDEVHFKKSANLYNRYTLQKDTSMDTTGVITAEVGRYLSEKIAVKSTDVVYAKVDNIFRYCLYDADNKPLTSRLTKVSGVEKLTDFSPYTKAAYMLVSPVEIMKDTIMLNKGTAPLPYEDYGYTLISTPQYPIKIDSAIVPVGTGTGGTSTGTGIAGTQQISKTVSGTYATTVVTDVYSTTSISEVDYLTLSANNVNAEVIITSYDKTGASQPYVIINPSDNSKLPLTIANIVKYGFADVEFLQYDDGASQYKLSFNGLKFSNGFKVQIKNAHTANINITAQLEGRYYV</sequence>
<dbReference type="RefSeq" id="WP_133450895.1">
    <property type="nucleotide sequence ID" value="NZ_SCWF01000001.1"/>
</dbReference>
<gene>
    <name evidence="1" type="ORF">ERX55_01955</name>
</gene>
<protein>
    <submittedName>
        <fullName evidence="1">Uncharacterized protein</fullName>
    </submittedName>
</protein>
<organism evidence="1 2">
    <name type="scientific">Macrococcus bovicus</name>
    <dbReference type="NCBI Taxonomy" id="69968"/>
    <lineage>
        <taxon>Bacteria</taxon>
        <taxon>Bacillati</taxon>
        <taxon>Bacillota</taxon>
        <taxon>Bacilli</taxon>
        <taxon>Bacillales</taxon>
        <taxon>Staphylococcaceae</taxon>
        <taxon>Macrococcus</taxon>
    </lineage>
</organism>
<dbReference type="Proteomes" id="UP000294843">
    <property type="component" value="Unassembled WGS sequence"/>
</dbReference>
<evidence type="ECO:0000313" key="1">
    <source>
        <dbReference type="EMBL" id="TDM15695.1"/>
    </source>
</evidence>
<dbReference type="EMBL" id="SCWF01000001">
    <property type="protein sequence ID" value="TDM15695.1"/>
    <property type="molecule type" value="Genomic_DNA"/>
</dbReference>